<organism evidence="2 3">
    <name type="scientific">Paludibaculum fermentans</name>
    <dbReference type="NCBI Taxonomy" id="1473598"/>
    <lineage>
        <taxon>Bacteria</taxon>
        <taxon>Pseudomonadati</taxon>
        <taxon>Acidobacteriota</taxon>
        <taxon>Terriglobia</taxon>
        <taxon>Bryobacterales</taxon>
        <taxon>Bryobacteraceae</taxon>
        <taxon>Paludibaculum</taxon>
    </lineage>
</organism>
<evidence type="ECO:0000313" key="2">
    <source>
        <dbReference type="EMBL" id="QOY88883.1"/>
    </source>
</evidence>
<protein>
    <submittedName>
        <fullName evidence="2">Uncharacterized protein</fullName>
    </submittedName>
</protein>
<accession>A0A7S7SLI3</accession>
<evidence type="ECO:0000256" key="1">
    <source>
        <dbReference type="SAM" id="SignalP"/>
    </source>
</evidence>
<keyword evidence="3" id="KW-1185">Reference proteome</keyword>
<dbReference type="KEGG" id="pfer:IRI77_02670"/>
<reference evidence="2 3" key="1">
    <citation type="submission" date="2020-10" db="EMBL/GenBank/DDBJ databases">
        <title>Complete genome sequence of Paludibaculum fermentans P105T, a facultatively anaerobic acidobacterium capable of dissimilatory Fe(III) reduction.</title>
        <authorList>
            <person name="Dedysh S.N."/>
            <person name="Beletsky A.V."/>
            <person name="Kulichevskaya I.S."/>
            <person name="Mardanov A.V."/>
            <person name="Ravin N.V."/>
        </authorList>
    </citation>
    <scope>NUCLEOTIDE SEQUENCE [LARGE SCALE GENOMIC DNA]</scope>
    <source>
        <strain evidence="2 3">P105</strain>
    </source>
</reference>
<feature type="signal peptide" evidence="1">
    <location>
        <begin position="1"/>
        <end position="20"/>
    </location>
</feature>
<dbReference type="EMBL" id="CP063849">
    <property type="protein sequence ID" value="QOY88883.1"/>
    <property type="molecule type" value="Genomic_DNA"/>
</dbReference>
<proteinExistence type="predicted"/>
<gene>
    <name evidence="2" type="ORF">IRI77_02670</name>
</gene>
<dbReference type="AlphaFoldDB" id="A0A7S7SLI3"/>
<name>A0A7S7SLI3_PALFE</name>
<keyword evidence="1" id="KW-0732">Signal</keyword>
<evidence type="ECO:0000313" key="3">
    <source>
        <dbReference type="Proteomes" id="UP000593892"/>
    </source>
</evidence>
<feature type="chain" id="PRO_5032275715" evidence="1">
    <location>
        <begin position="21"/>
        <end position="111"/>
    </location>
</feature>
<sequence>MRRVLMVLAISGLCAGLANAGAKTYHVNVPEKVVVGSAELKPGSYRMRLEDKTAVFLDENAKQAAKAEVEVTTESRKFDRTEVRISREAGNSERMVGIDLGGTKLKLVFPN</sequence>
<dbReference type="RefSeq" id="WP_194450546.1">
    <property type="nucleotide sequence ID" value="NZ_CP063849.1"/>
</dbReference>
<dbReference type="Proteomes" id="UP000593892">
    <property type="component" value="Chromosome"/>
</dbReference>